<evidence type="ECO:0000256" key="2">
    <source>
        <dbReference type="ARBA" id="ARBA00012438"/>
    </source>
</evidence>
<keyword evidence="3" id="KW-0597">Phosphoprotein</keyword>
<dbReference type="CDD" id="cd00082">
    <property type="entry name" value="HisKA"/>
    <property type="match status" value="1"/>
</dbReference>
<dbReference type="EMBL" id="CAJZAH010000001">
    <property type="protein sequence ID" value="CAG9168561.1"/>
    <property type="molecule type" value="Genomic_DNA"/>
</dbReference>
<gene>
    <name evidence="8" type="primary">rcsC_6</name>
    <name evidence="8" type="ORF">LMG21510_01132</name>
</gene>
<dbReference type="Gene3D" id="1.10.287.130">
    <property type="match status" value="1"/>
</dbReference>
<keyword evidence="6" id="KW-1133">Transmembrane helix</keyword>
<feature type="transmembrane region" description="Helical" evidence="6">
    <location>
        <begin position="182"/>
        <end position="205"/>
    </location>
</feature>
<dbReference type="GO" id="GO:0004673">
    <property type="term" value="F:protein histidine kinase activity"/>
    <property type="evidence" value="ECO:0007669"/>
    <property type="project" value="UniProtKB-EC"/>
</dbReference>
<dbReference type="PROSITE" id="PS50109">
    <property type="entry name" value="HIS_KIN"/>
    <property type="match status" value="1"/>
</dbReference>
<dbReference type="InterPro" id="IPR003661">
    <property type="entry name" value="HisK_dim/P_dom"/>
</dbReference>
<evidence type="ECO:0000256" key="1">
    <source>
        <dbReference type="ARBA" id="ARBA00000085"/>
    </source>
</evidence>
<proteinExistence type="predicted"/>
<dbReference type="InterPro" id="IPR003594">
    <property type="entry name" value="HATPase_dom"/>
</dbReference>
<evidence type="ECO:0000256" key="5">
    <source>
        <dbReference type="ARBA" id="ARBA00022777"/>
    </source>
</evidence>
<feature type="domain" description="Histidine kinase" evidence="7">
    <location>
        <begin position="241"/>
        <end position="460"/>
    </location>
</feature>
<dbReference type="Pfam" id="PF00512">
    <property type="entry name" value="HisKA"/>
    <property type="match status" value="1"/>
</dbReference>
<dbReference type="PRINTS" id="PR00344">
    <property type="entry name" value="BCTRLSENSOR"/>
</dbReference>
<evidence type="ECO:0000313" key="8">
    <source>
        <dbReference type="EMBL" id="CAG9168561.1"/>
    </source>
</evidence>
<evidence type="ECO:0000259" key="7">
    <source>
        <dbReference type="PROSITE" id="PS50109"/>
    </source>
</evidence>
<dbReference type="SMART" id="SM00388">
    <property type="entry name" value="HisKA"/>
    <property type="match status" value="1"/>
</dbReference>
<dbReference type="Gene3D" id="3.30.565.10">
    <property type="entry name" value="Histidine kinase-like ATPase, C-terminal domain"/>
    <property type="match status" value="1"/>
</dbReference>
<accession>A0ABN7Y773</accession>
<evidence type="ECO:0000256" key="3">
    <source>
        <dbReference type="ARBA" id="ARBA00022553"/>
    </source>
</evidence>
<sequence length="463" mass="50448">MTGRGRWGNKPTLMLAAAALTAAALWVYVFCTVLLPPASPATAAGTGEGYVWTVARYQLAYLQFERQLLLYTTGRDARADELVHRHANLHAAFAILTPPAVPASGAGLPQYDDAMRQLRAMMSRLDAGMASLPHDPYAAEDMLRTAQQYWFPLHGLLNNVRLLETQQRERAFQDVLHKRDRLLRASAVVVLLCGAALAHLVLGLHRRRRAIERQRAALLAERRDAVQARATIQARNTLLAMVSHELRLPLHAMAGAVDVLLSHRHRAADRLAISRIRGAAQDLLQLIDDLTDYALLEAGKLELRIAEFDIAALLRELVEDAGRQAAGRPVAIACTHDMETHRMVSDPRRVRQIVGNLLANALRHTDAGTVTVSLRRGGSPDMPAVEIAVSDTGPGIDPADHDKLFEPFTRLDASSTRVHAGLGMGLSIVRTLTWALGGQVTVNSAPGHGTTFRLTLPSALPSA</sequence>
<comment type="catalytic activity">
    <reaction evidence="1">
        <text>ATP + protein L-histidine = ADP + protein N-phospho-L-histidine.</text>
        <dbReference type="EC" id="2.7.13.3"/>
    </reaction>
</comment>
<dbReference type="CDD" id="cd16922">
    <property type="entry name" value="HATPase_EvgS-ArcB-TorS-like"/>
    <property type="match status" value="1"/>
</dbReference>
<protein>
    <recommendedName>
        <fullName evidence="2">histidine kinase</fullName>
        <ecNumber evidence="2">2.7.13.3</ecNumber>
    </recommendedName>
</protein>
<evidence type="ECO:0000313" key="9">
    <source>
        <dbReference type="Proteomes" id="UP000721236"/>
    </source>
</evidence>
<comment type="caution">
    <text evidence="8">The sequence shown here is derived from an EMBL/GenBank/DDBJ whole genome shotgun (WGS) entry which is preliminary data.</text>
</comment>
<dbReference type="PANTHER" id="PTHR43047:SF72">
    <property type="entry name" value="OSMOSENSING HISTIDINE PROTEIN KINASE SLN1"/>
    <property type="match status" value="1"/>
</dbReference>
<name>A0ABN7Y773_9BURK</name>
<keyword evidence="6" id="KW-0812">Transmembrane</keyword>
<dbReference type="SUPFAM" id="SSF55874">
    <property type="entry name" value="ATPase domain of HSP90 chaperone/DNA topoisomerase II/histidine kinase"/>
    <property type="match status" value="1"/>
</dbReference>
<keyword evidence="4 8" id="KW-0808">Transferase</keyword>
<dbReference type="EC" id="2.7.13.3" evidence="2"/>
<organism evidence="8 9">
    <name type="scientific">Cupriavidus respiraculi</name>
    <dbReference type="NCBI Taxonomy" id="195930"/>
    <lineage>
        <taxon>Bacteria</taxon>
        <taxon>Pseudomonadati</taxon>
        <taxon>Pseudomonadota</taxon>
        <taxon>Betaproteobacteria</taxon>
        <taxon>Burkholderiales</taxon>
        <taxon>Burkholderiaceae</taxon>
        <taxon>Cupriavidus</taxon>
    </lineage>
</organism>
<keyword evidence="9" id="KW-1185">Reference proteome</keyword>
<evidence type="ECO:0000256" key="6">
    <source>
        <dbReference type="SAM" id="Phobius"/>
    </source>
</evidence>
<keyword evidence="5 8" id="KW-0418">Kinase</keyword>
<dbReference type="InterPro" id="IPR004358">
    <property type="entry name" value="Sig_transdc_His_kin-like_C"/>
</dbReference>
<dbReference type="PANTHER" id="PTHR43047">
    <property type="entry name" value="TWO-COMPONENT HISTIDINE PROTEIN KINASE"/>
    <property type="match status" value="1"/>
</dbReference>
<dbReference type="SMART" id="SM00387">
    <property type="entry name" value="HATPase_c"/>
    <property type="match status" value="1"/>
</dbReference>
<dbReference type="SUPFAM" id="SSF47384">
    <property type="entry name" value="Homodimeric domain of signal transducing histidine kinase"/>
    <property type="match status" value="1"/>
</dbReference>
<keyword evidence="6" id="KW-0472">Membrane</keyword>
<dbReference type="Proteomes" id="UP000721236">
    <property type="component" value="Unassembled WGS sequence"/>
</dbReference>
<dbReference type="RefSeq" id="WP_224040217.1">
    <property type="nucleotide sequence ID" value="NZ_CAJZAH010000001.1"/>
</dbReference>
<dbReference type="InterPro" id="IPR036890">
    <property type="entry name" value="HATPase_C_sf"/>
</dbReference>
<evidence type="ECO:0000256" key="4">
    <source>
        <dbReference type="ARBA" id="ARBA00022679"/>
    </source>
</evidence>
<dbReference type="InterPro" id="IPR005467">
    <property type="entry name" value="His_kinase_dom"/>
</dbReference>
<dbReference type="Pfam" id="PF02518">
    <property type="entry name" value="HATPase_c"/>
    <property type="match status" value="1"/>
</dbReference>
<dbReference type="InterPro" id="IPR036097">
    <property type="entry name" value="HisK_dim/P_sf"/>
</dbReference>
<reference evidence="8 9" key="1">
    <citation type="submission" date="2021-08" db="EMBL/GenBank/DDBJ databases">
        <authorList>
            <person name="Peeters C."/>
        </authorList>
    </citation>
    <scope>NUCLEOTIDE SEQUENCE [LARGE SCALE GENOMIC DNA]</scope>
    <source>
        <strain evidence="8 9">LMG 21510</strain>
    </source>
</reference>